<protein>
    <submittedName>
        <fullName evidence="2">Uncharacterized protein</fullName>
    </submittedName>
</protein>
<evidence type="ECO:0000313" key="2">
    <source>
        <dbReference type="EMBL" id="KAG5962502.1"/>
    </source>
</evidence>
<name>A0A9P7MPH6_9HYPO</name>
<evidence type="ECO:0000313" key="1">
    <source>
        <dbReference type="EMBL" id="KAG5953200.1"/>
    </source>
</evidence>
<evidence type="ECO:0000313" key="3">
    <source>
        <dbReference type="Proteomes" id="UP000742024"/>
    </source>
</evidence>
<dbReference type="Proteomes" id="UP000784919">
    <property type="component" value="Unassembled WGS sequence"/>
</dbReference>
<evidence type="ECO:0000313" key="4">
    <source>
        <dbReference type="Proteomes" id="UP000784919"/>
    </source>
</evidence>
<dbReference type="EMBL" id="SRPR01000441">
    <property type="protein sequence ID" value="KAG5953200.1"/>
    <property type="molecule type" value="Genomic_DNA"/>
</dbReference>
<dbReference type="OrthoDB" id="5494681at2759"/>
<dbReference type="AlphaFoldDB" id="A0A9P7MPH6"/>
<comment type="caution">
    <text evidence="2">The sequence shown here is derived from an EMBL/GenBank/DDBJ whole genome shotgun (WGS) entry which is preliminary data.</text>
</comment>
<dbReference type="EMBL" id="SRPS01000220">
    <property type="protein sequence ID" value="KAG5962502.1"/>
    <property type="molecule type" value="Genomic_DNA"/>
</dbReference>
<dbReference type="Proteomes" id="UP000742024">
    <property type="component" value="Unassembled WGS sequence"/>
</dbReference>
<proteinExistence type="predicted"/>
<reference evidence="2 3" key="1">
    <citation type="journal article" date="2020" name="bioRxiv">
        <title>Whole genome comparisons of ergot fungi reveals the divergence and evolution of species within the genus Claviceps are the result of varying mechanisms driving genome evolution and host range expansion.</title>
        <authorList>
            <person name="Wyka S.A."/>
            <person name="Mondo S.J."/>
            <person name="Liu M."/>
            <person name="Dettman J."/>
            <person name="Nalam V."/>
            <person name="Broders K.D."/>
        </authorList>
    </citation>
    <scope>NUCLEOTIDE SEQUENCE</scope>
    <source>
        <strain evidence="2">CCC 1102</strain>
        <strain evidence="1 3">LM583</strain>
    </source>
</reference>
<gene>
    <name evidence="2" type="ORF">E4U56_003377</name>
    <name evidence="1" type="ORF">E4U57_005601</name>
</gene>
<accession>A0A9P7MPH6</accession>
<keyword evidence="3" id="KW-1185">Reference proteome</keyword>
<organism evidence="2 4">
    <name type="scientific">Claviceps arundinis</name>
    <dbReference type="NCBI Taxonomy" id="1623583"/>
    <lineage>
        <taxon>Eukaryota</taxon>
        <taxon>Fungi</taxon>
        <taxon>Dikarya</taxon>
        <taxon>Ascomycota</taxon>
        <taxon>Pezizomycotina</taxon>
        <taxon>Sordariomycetes</taxon>
        <taxon>Hypocreomycetidae</taxon>
        <taxon>Hypocreales</taxon>
        <taxon>Clavicipitaceae</taxon>
        <taxon>Claviceps</taxon>
    </lineage>
</organism>
<sequence length="153" mass="16834">MSDPEMALRLGSAAHVCGELFACIPSLRQSECAEYIRVRQRSRFLSEGITPAVRPPFVIEDFVQVLVTAFMPKDLAARAQKMVHAIQQGPAQALSLFLGDYNKWCTRAGHLAPTGAARIEIHKGGLNDFIRTAAATRGFPVGARWLARVHHLL</sequence>